<proteinExistence type="predicted"/>
<reference evidence="4" key="1">
    <citation type="submission" date="2013-10" db="EMBL/GenBank/DDBJ databases">
        <authorList>
            <person name="Schartl M."/>
            <person name="Warren W."/>
        </authorList>
    </citation>
    <scope>NUCLEOTIDE SEQUENCE [LARGE SCALE GENOMIC DNA]</scope>
    <source>
        <strain evidence="4">female</strain>
    </source>
</reference>
<dbReference type="PANTHER" id="PTHR14680">
    <property type="entry name" value="SI:DKEY-126G1.9-RELATED"/>
    <property type="match status" value="1"/>
</dbReference>
<evidence type="ECO:0000313" key="3">
    <source>
        <dbReference type="Ensembl" id="ENSPFOP00000022553.1"/>
    </source>
</evidence>
<dbReference type="Pfam" id="PF15828">
    <property type="entry name" value="RDD1"/>
    <property type="match status" value="1"/>
</dbReference>
<evidence type="ECO:0000256" key="1">
    <source>
        <dbReference type="SAM" id="MobiDB-lite"/>
    </source>
</evidence>
<evidence type="ECO:0000256" key="2">
    <source>
        <dbReference type="SAM" id="Phobius"/>
    </source>
</evidence>
<organism evidence="3 4">
    <name type="scientific">Poecilia formosa</name>
    <name type="common">Amazon molly</name>
    <name type="synonym">Limia formosa</name>
    <dbReference type="NCBI Taxonomy" id="48698"/>
    <lineage>
        <taxon>Eukaryota</taxon>
        <taxon>Metazoa</taxon>
        <taxon>Chordata</taxon>
        <taxon>Craniata</taxon>
        <taxon>Vertebrata</taxon>
        <taxon>Euteleostomi</taxon>
        <taxon>Actinopterygii</taxon>
        <taxon>Neopterygii</taxon>
        <taxon>Teleostei</taxon>
        <taxon>Neoteleostei</taxon>
        <taxon>Acanthomorphata</taxon>
        <taxon>Ovalentaria</taxon>
        <taxon>Atherinomorphae</taxon>
        <taxon>Cyprinodontiformes</taxon>
        <taxon>Poeciliidae</taxon>
        <taxon>Poeciliinae</taxon>
        <taxon>Poecilia</taxon>
    </lineage>
</organism>
<feature type="region of interest" description="Disordered" evidence="1">
    <location>
        <begin position="1"/>
        <end position="55"/>
    </location>
</feature>
<keyword evidence="2" id="KW-0472">Membrane</keyword>
<dbReference type="InterPro" id="IPR031667">
    <property type="entry name" value="RDD1"/>
</dbReference>
<dbReference type="OMA" id="LRTTWKC"/>
<dbReference type="PANTHER" id="PTHR14680:SF1">
    <property type="entry name" value="REQUIRED FOR DRUG-INDUCED DEATH PROTEIN 1"/>
    <property type="match status" value="1"/>
</dbReference>
<dbReference type="AlphaFoldDB" id="A0A096LTR2"/>
<reference evidence="3" key="3">
    <citation type="submission" date="2025-09" db="UniProtKB">
        <authorList>
            <consortium name="Ensembl"/>
        </authorList>
    </citation>
    <scope>IDENTIFICATION</scope>
</reference>
<feature type="transmembrane region" description="Helical" evidence="2">
    <location>
        <begin position="102"/>
        <end position="124"/>
    </location>
</feature>
<dbReference type="GeneTree" id="ENSGT00390000004585"/>
<name>A0A096LTR2_POEFO</name>
<reference evidence="3" key="2">
    <citation type="submission" date="2025-08" db="UniProtKB">
        <authorList>
            <consortium name="Ensembl"/>
        </authorList>
    </citation>
    <scope>IDENTIFICATION</scope>
</reference>
<evidence type="ECO:0000313" key="4">
    <source>
        <dbReference type="Proteomes" id="UP000028760"/>
    </source>
</evidence>
<keyword evidence="2" id="KW-0812">Transmembrane</keyword>
<dbReference type="EMBL" id="AYCK01005073">
    <property type="status" value="NOT_ANNOTATED_CDS"/>
    <property type="molecule type" value="Genomic_DNA"/>
</dbReference>
<accession>A0A096LTR2</accession>
<dbReference type="Proteomes" id="UP000028760">
    <property type="component" value="Unassembled WGS sequence"/>
</dbReference>
<protein>
    <submittedName>
        <fullName evidence="3">Uncharacterized protein</fullName>
    </submittedName>
</protein>
<dbReference type="Ensembl" id="ENSPFOT00000022703.1">
    <property type="protein sequence ID" value="ENSPFOP00000022553.1"/>
    <property type="gene ID" value="ENSPFOG00000023123.1"/>
</dbReference>
<sequence length="134" mass="15327">MKPKSFPSRLFDRNSAGVSGERRNSCAAKYQRHVDSVDQPPSDDSSPNEKAKKDLNFAFLPERYEPLIDDEAKEEKKKRKKENYKKVKKNVGKALRTTWKCLMLGLYNFALAYSTPIAAAATFVPDFHPSRDRT</sequence>
<keyword evidence="2" id="KW-1133">Transmembrane helix</keyword>
<keyword evidence="4" id="KW-1185">Reference proteome</keyword>